<proteinExistence type="predicted"/>
<dbReference type="Pfam" id="PF03732">
    <property type="entry name" value="Retrotrans_gag"/>
    <property type="match status" value="1"/>
</dbReference>
<dbReference type="AlphaFoldDB" id="A0A6J1D841"/>
<feature type="domain" description="Retrotransposon gag" evidence="1">
    <location>
        <begin position="126"/>
        <end position="221"/>
    </location>
</feature>
<dbReference type="GeneID" id="111018145"/>
<name>A0A6J1D841_MOMCH</name>
<dbReference type="OrthoDB" id="1936908at2759"/>
<accession>A0A6J1D841</accession>
<organism evidence="2 3">
    <name type="scientific">Momordica charantia</name>
    <name type="common">Bitter gourd</name>
    <name type="synonym">Balsam pear</name>
    <dbReference type="NCBI Taxonomy" id="3673"/>
    <lineage>
        <taxon>Eukaryota</taxon>
        <taxon>Viridiplantae</taxon>
        <taxon>Streptophyta</taxon>
        <taxon>Embryophyta</taxon>
        <taxon>Tracheophyta</taxon>
        <taxon>Spermatophyta</taxon>
        <taxon>Magnoliopsida</taxon>
        <taxon>eudicotyledons</taxon>
        <taxon>Gunneridae</taxon>
        <taxon>Pentapetalae</taxon>
        <taxon>rosids</taxon>
        <taxon>fabids</taxon>
        <taxon>Cucurbitales</taxon>
        <taxon>Cucurbitaceae</taxon>
        <taxon>Momordiceae</taxon>
        <taxon>Momordica</taxon>
    </lineage>
</organism>
<keyword evidence="2" id="KW-1185">Reference proteome</keyword>
<evidence type="ECO:0000259" key="1">
    <source>
        <dbReference type="Pfam" id="PF03732"/>
    </source>
</evidence>
<reference evidence="3" key="1">
    <citation type="submission" date="2025-08" db="UniProtKB">
        <authorList>
            <consortium name="RefSeq"/>
        </authorList>
    </citation>
    <scope>IDENTIFICATION</scope>
    <source>
        <strain evidence="3">OHB3-1</strain>
    </source>
</reference>
<evidence type="ECO:0000313" key="2">
    <source>
        <dbReference type="Proteomes" id="UP000504603"/>
    </source>
</evidence>
<evidence type="ECO:0000313" key="3">
    <source>
        <dbReference type="RefSeq" id="XP_022149799.1"/>
    </source>
</evidence>
<sequence>MGVSTATFLNQVGVVPPFPPTAARERAYPLVPPAVRQVNPQLVLLVEALQAVINNAAGVGGVQAQPPQHLHTPQSEARFIKDFKRYGPLTFDVESERATAAEEWIRELEALYTYLGCEDQFKVKGAVLMLRGEALNLWDSIAVAEDHANVPIPWTRFKDLLYDYYYPETVKDMKEAEFLHLVQGTLSVAQYERKFAELSCFALELIPTEALKIKRFVKGLRKGIRGPVDLQ</sequence>
<dbReference type="RefSeq" id="XP_022149799.1">
    <property type="nucleotide sequence ID" value="XM_022294107.1"/>
</dbReference>
<dbReference type="KEGG" id="mcha:111018145"/>
<protein>
    <submittedName>
        <fullName evidence="3">Uncharacterized protein LOC111018145</fullName>
    </submittedName>
</protein>
<dbReference type="InterPro" id="IPR005162">
    <property type="entry name" value="Retrotrans_gag_dom"/>
</dbReference>
<gene>
    <name evidence="3" type="primary">LOC111018145</name>
</gene>
<dbReference type="Proteomes" id="UP000504603">
    <property type="component" value="Unplaced"/>
</dbReference>